<proteinExistence type="predicted"/>
<keyword evidence="1" id="KW-0808">Transferase</keyword>
<dbReference type="GO" id="GO:0016773">
    <property type="term" value="F:phosphotransferase activity, alcohol group as acceptor"/>
    <property type="evidence" value="ECO:0007669"/>
    <property type="project" value="InterPro"/>
</dbReference>
<evidence type="ECO:0000313" key="1">
    <source>
        <dbReference type="EMBL" id="AQU67980.1"/>
    </source>
</evidence>
<protein>
    <submittedName>
        <fullName evidence="1">Hydroxyurea phosphotransferase</fullName>
    </submittedName>
</protein>
<dbReference type="RefSeq" id="WP_078076564.1">
    <property type="nucleotide sequence ID" value="NZ_CP018047.1"/>
</dbReference>
<dbReference type="Proteomes" id="UP000189677">
    <property type="component" value="Chromosome"/>
</dbReference>
<name>A0A1U9QUT4_STRNV</name>
<dbReference type="AlphaFoldDB" id="A0A1U9QUT4"/>
<sequence length="301" mass="32687">MEIPAELARTQSMLLGARGRAFIAALPGRAADFLKRWELRRTGPAMHGMCALVLPVERADGTPAVLKLQDLDEETAGEPVALRLWDGDGAVRLLEYDESSGTLLLERLDAARDLAGVPVRDGVTVIAGLLARLTARAAPEGLRTLEGIAGAMLDETPVTVRSVPDGVERRLLLDCAAAVREVAGEPGDRLLHWDLHFENVLAPVPVAGGAGREPWLAIDPKPLAGDPGFELLPAFVNRFDAGDILWRFDLMTEVMGLDRERARAWTLGRVLQNCLWDIQGGVRGLSTVHLAVGRELRDRRV</sequence>
<dbReference type="InterPro" id="IPR006748">
    <property type="entry name" value="NH2Glyco/OHUrea_AB-resist_kin"/>
</dbReference>
<reference evidence="1 2" key="1">
    <citation type="submission" date="2016-11" db="EMBL/GenBank/DDBJ databases">
        <title>Complete genome sequence of Streptomyces niveus SCSIO 3406.</title>
        <authorList>
            <person name="Zhu Q."/>
            <person name="Cheng W."/>
            <person name="Song Y."/>
            <person name="Li Q."/>
            <person name="Ju J."/>
        </authorList>
    </citation>
    <scope>NUCLEOTIDE SEQUENCE [LARGE SCALE GENOMIC DNA]</scope>
    <source>
        <strain evidence="1 2">SCSIO 3406</strain>
    </source>
</reference>
<dbReference type="Pfam" id="PF04655">
    <property type="entry name" value="APH_6_hur"/>
    <property type="match status" value="1"/>
</dbReference>
<accession>A0A1U9QUT4</accession>
<dbReference type="GO" id="GO:0019748">
    <property type="term" value="P:secondary metabolic process"/>
    <property type="evidence" value="ECO:0007669"/>
    <property type="project" value="InterPro"/>
</dbReference>
<dbReference type="OrthoDB" id="3638028at2"/>
<dbReference type="EMBL" id="CP018047">
    <property type="protein sequence ID" value="AQU67980.1"/>
    <property type="molecule type" value="Genomic_DNA"/>
</dbReference>
<keyword evidence="2" id="KW-1185">Reference proteome</keyword>
<gene>
    <name evidence="1" type="ORF">BBN63_18880</name>
</gene>
<dbReference type="SUPFAM" id="SSF56112">
    <property type="entry name" value="Protein kinase-like (PK-like)"/>
    <property type="match status" value="1"/>
</dbReference>
<dbReference type="InterPro" id="IPR011009">
    <property type="entry name" value="Kinase-like_dom_sf"/>
</dbReference>
<organism evidence="1 2">
    <name type="scientific">Streptomyces niveus</name>
    <name type="common">Streptomyces spheroides</name>
    <dbReference type="NCBI Taxonomy" id="193462"/>
    <lineage>
        <taxon>Bacteria</taxon>
        <taxon>Bacillati</taxon>
        <taxon>Actinomycetota</taxon>
        <taxon>Actinomycetes</taxon>
        <taxon>Kitasatosporales</taxon>
        <taxon>Streptomycetaceae</taxon>
        <taxon>Streptomyces</taxon>
    </lineage>
</organism>
<dbReference type="KEGG" id="snw:BBN63_18880"/>
<evidence type="ECO:0000313" key="2">
    <source>
        <dbReference type="Proteomes" id="UP000189677"/>
    </source>
</evidence>